<evidence type="ECO:0008006" key="2">
    <source>
        <dbReference type="Google" id="ProtNLM"/>
    </source>
</evidence>
<dbReference type="Pfam" id="PF05721">
    <property type="entry name" value="PhyH"/>
    <property type="match status" value="1"/>
</dbReference>
<evidence type="ECO:0000313" key="1">
    <source>
        <dbReference type="EMBL" id="SVB77489.1"/>
    </source>
</evidence>
<dbReference type="Gene3D" id="2.60.120.620">
    <property type="entry name" value="q2cbj1_9rhob like domain"/>
    <property type="match status" value="1"/>
</dbReference>
<dbReference type="InterPro" id="IPR008775">
    <property type="entry name" value="Phytyl_CoA_dOase-like"/>
</dbReference>
<sequence>MTPEQRYWFDLTGYLHIRNAMSAAELTAAQEAAQRYIDTPPEELPAGFGVDGKRYLHGFAFDKALERLAFHPSIWPIIKEFTNDRPRLISGTLQVNMPGVPDDALHLHCARESYGFESSRVEAHDGRLFCDNFAVFPYLDDVFPGDGGLLALTGSHKAQFPRPPEMYNDGDMNLDEAPEGIVNITPRAGDMVIITESLTHGALAWRPTDRMRRILVLRYHPQTQGQSGAIPEEVALRLSPETAELISPAGPMDVKDIVNRDVVELS</sequence>
<proteinExistence type="predicted"/>
<gene>
    <name evidence="1" type="ORF">METZ01_LOCUS230343</name>
</gene>
<name>A0A382GR80_9ZZZZ</name>
<accession>A0A382GR80</accession>
<dbReference type="AlphaFoldDB" id="A0A382GR80"/>
<organism evidence="1">
    <name type="scientific">marine metagenome</name>
    <dbReference type="NCBI Taxonomy" id="408172"/>
    <lineage>
        <taxon>unclassified sequences</taxon>
        <taxon>metagenomes</taxon>
        <taxon>ecological metagenomes</taxon>
    </lineage>
</organism>
<dbReference type="SUPFAM" id="SSF51197">
    <property type="entry name" value="Clavaminate synthase-like"/>
    <property type="match status" value="1"/>
</dbReference>
<protein>
    <recommendedName>
        <fullName evidence="2">Phytanoyl-CoA dioxygenase</fullName>
    </recommendedName>
</protein>
<dbReference type="EMBL" id="UINC01056906">
    <property type="protein sequence ID" value="SVB77489.1"/>
    <property type="molecule type" value="Genomic_DNA"/>
</dbReference>
<reference evidence="1" key="1">
    <citation type="submission" date="2018-05" db="EMBL/GenBank/DDBJ databases">
        <authorList>
            <person name="Lanie J.A."/>
            <person name="Ng W.-L."/>
            <person name="Kazmierczak K.M."/>
            <person name="Andrzejewski T.M."/>
            <person name="Davidsen T.M."/>
            <person name="Wayne K.J."/>
            <person name="Tettelin H."/>
            <person name="Glass J.I."/>
            <person name="Rusch D."/>
            <person name="Podicherti R."/>
            <person name="Tsui H.-C.T."/>
            <person name="Winkler M.E."/>
        </authorList>
    </citation>
    <scope>NUCLEOTIDE SEQUENCE</scope>
</reference>